<dbReference type="Pfam" id="PF21943">
    <property type="entry name" value="TetR_C_46"/>
    <property type="match status" value="1"/>
</dbReference>
<evidence type="ECO:0000256" key="2">
    <source>
        <dbReference type="ARBA" id="ARBA00023125"/>
    </source>
</evidence>
<reference evidence="6 7" key="1">
    <citation type="submission" date="2015-05" db="EMBL/GenBank/DDBJ databases">
        <title>Draft genome sequence of the bacterium Gordonia jacobaea a new member of the Gordonia genus.</title>
        <authorList>
            <person name="Jimenez-Galisteo G."/>
            <person name="Dominguez A."/>
            <person name="Munoz E."/>
            <person name="Vinas M."/>
        </authorList>
    </citation>
    <scope>NUCLEOTIDE SEQUENCE [LARGE SCALE GENOMIC DNA]</scope>
    <source>
        <strain evidence="7">mv1</strain>
    </source>
</reference>
<evidence type="ECO:0000313" key="7">
    <source>
        <dbReference type="Proteomes" id="UP000037247"/>
    </source>
</evidence>
<keyword evidence="7" id="KW-1185">Reference proteome</keyword>
<dbReference type="InterPro" id="IPR009057">
    <property type="entry name" value="Homeodomain-like_sf"/>
</dbReference>
<dbReference type="InterPro" id="IPR001647">
    <property type="entry name" value="HTH_TetR"/>
</dbReference>
<evidence type="ECO:0000256" key="4">
    <source>
        <dbReference type="PROSITE-ProRule" id="PRU00335"/>
    </source>
</evidence>
<dbReference type="Gene3D" id="1.10.357.10">
    <property type="entry name" value="Tetracycline Repressor, domain 2"/>
    <property type="match status" value="1"/>
</dbReference>
<dbReference type="Proteomes" id="UP000037247">
    <property type="component" value="Unassembled WGS sequence"/>
</dbReference>
<name>A0ABR5I766_9ACTN</name>
<dbReference type="Pfam" id="PF00440">
    <property type="entry name" value="TetR_N"/>
    <property type="match status" value="1"/>
</dbReference>
<gene>
    <name evidence="6" type="ORF">ABW18_21345</name>
</gene>
<evidence type="ECO:0000256" key="3">
    <source>
        <dbReference type="ARBA" id="ARBA00023163"/>
    </source>
</evidence>
<keyword evidence="2 4" id="KW-0238">DNA-binding</keyword>
<proteinExistence type="predicted"/>
<keyword evidence="3" id="KW-0804">Transcription</keyword>
<dbReference type="PANTHER" id="PTHR30055:SF174">
    <property type="entry name" value="TRANSCRIPTIONAL REGULATORY PROTEIN (PROBABLY TETR-FAMILY)-RELATED"/>
    <property type="match status" value="1"/>
</dbReference>
<comment type="caution">
    <text evidence="6">The sequence shown here is derived from an EMBL/GenBank/DDBJ whole genome shotgun (WGS) entry which is preliminary data.</text>
</comment>
<dbReference type="PROSITE" id="PS50977">
    <property type="entry name" value="HTH_TETR_2"/>
    <property type="match status" value="1"/>
</dbReference>
<evidence type="ECO:0000259" key="5">
    <source>
        <dbReference type="PROSITE" id="PS50977"/>
    </source>
</evidence>
<dbReference type="InterPro" id="IPR050109">
    <property type="entry name" value="HTH-type_TetR-like_transc_reg"/>
</dbReference>
<accession>A0ABR5I766</accession>
<dbReference type="EMBL" id="LDTZ01000026">
    <property type="protein sequence ID" value="KNA89406.1"/>
    <property type="molecule type" value="Genomic_DNA"/>
</dbReference>
<organism evidence="6 7">
    <name type="scientific">Gordonia jacobaea</name>
    <dbReference type="NCBI Taxonomy" id="122202"/>
    <lineage>
        <taxon>Bacteria</taxon>
        <taxon>Bacillati</taxon>
        <taxon>Actinomycetota</taxon>
        <taxon>Actinomycetes</taxon>
        <taxon>Mycobacteriales</taxon>
        <taxon>Gordoniaceae</taxon>
        <taxon>Gordonia</taxon>
    </lineage>
</organism>
<sequence length="193" mass="20945">MSPEARRDQLIALGLQMVSERPLDEVSIDAIAEVAGVSRALLFHYFASKQEFHVAIAKAQGEEMLRLTAPDETLDDPLAILWSSLSAFVDYVSEHRSAYTAFLRGASSTDPAMRAVIDGTRAVMAERILDHAPALGVEVTPAVRLATFGWIAFVEEVTIGWLTDGEITRDQLLAVISSSLPALVTTLTDLPAH</sequence>
<evidence type="ECO:0000313" key="6">
    <source>
        <dbReference type="EMBL" id="KNA89406.1"/>
    </source>
</evidence>
<keyword evidence="1" id="KW-0805">Transcription regulation</keyword>
<dbReference type="PANTHER" id="PTHR30055">
    <property type="entry name" value="HTH-TYPE TRANSCRIPTIONAL REGULATOR RUTR"/>
    <property type="match status" value="1"/>
</dbReference>
<dbReference type="SUPFAM" id="SSF46689">
    <property type="entry name" value="Homeodomain-like"/>
    <property type="match status" value="1"/>
</dbReference>
<feature type="domain" description="HTH tetR-type" evidence="5">
    <location>
        <begin position="4"/>
        <end position="64"/>
    </location>
</feature>
<dbReference type="RefSeq" id="WP_005205773.1">
    <property type="nucleotide sequence ID" value="NZ_JAQDQF010000012.1"/>
</dbReference>
<dbReference type="InterPro" id="IPR054129">
    <property type="entry name" value="DesT_TetR_C"/>
</dbReference>
<feature type="DNA-binding region" description="H-T-H motif" evidence="4">
    <location>
        <begin position="27"/>
        <end position="46"/>
    </location>
</feature>
<protein>
    <submittedName>
        <fullName evidence="6">TetR family transcriptional regulator</fullName>
    </submittedName>
</protein>
<evidence type="ECO:0000256" key="1">
    <source>
        <dbReference type="ARBA" id="ARBA00023015"/>
    </source>
</evidence>